<organism evidence="1 2">
    <name type="scientific">Tritrichomonas musculus</name>
    <dbReference type="NCBI Taxonomy" id="1915356"/>
    <lineage>
        <taxon>Eukaryota</taxon>
        <taxon>Metamonada</taxon>
        <taxon>Parabasalia</taxon>
        <taxon>Tritrichomonadida</taxon>
        <taxon>Tritrichomonadidae</taxon>
        <taxon>Tritrichomonas</taxon>
    </lineage>
</organism>
<reference evidence="1 2" key="1">
    <citation type="submission" date="2024-04" db="EMBL/GenBank/DDBJ databases">
        <title>Tritrichomonas musculus Genome.</title>
        <authorList>
            <person name="Alves-Ferreira E."/>
            <person name="Grigg M."/>
            <person name="Lorenzi H."/>
            <person name="Galac M."/>
        </authorList>
    </citation>
    <scope>NUCLEOTIDE SEQUENCE [LARGE SCALE GENOMIC DNA]</scope>
    <source>
        <strain evidence="1 2">EAF2021</strain>
    </source>
</reference>
<proteinExistence type="predicted"/>
<dbReference type="EMBL" id="JAPFFF010000015">
    <property type="protein sequence ID" value="KAK8866637.1"/>
    <property type="molecule type" value="Genomic_DNA"/>
</dbReference>
<keyword evidence="2" id="KW-1185">Reference proteome</keyword>
<sequence>MADTTQEELIADPAQPQHEVISMSKRLRFVNKGDTTPLMTCPLCNYSGHGWQKFPRLSTCGKVSAGLLTIVCMCCLPFCCDCSITWEWMCPSCHQCHIPAPGEVVPE</sequence>
<evidence type="ECO:0000313" key="2">
    <source>
        <dbReference type="Proteomes" id="UP001470230"/>
    </source>
</evidence>
<name>A0ABR2IQ01_9EUKA</name>
<evidence type="ECO:0008006" key="3">
    <source>
        <dbReference type="Google" id="ProtNLM"/>
    </source>
</evidence>
<accession>A0ABR2IQ01</accession>
<dbReference type="Proteomes" id="UP001470230">
    <property type="component" value="Unassembled WGS sequence"/>
</dbReference>
<gene>
    <name evidence="1" type="ORF">M9Y10_009603</name>
</gene>
<protein>
    <recommendedName>
        <fullName evidence="3">LITAF domain-containing protein</fullName>
    </recommendedName>
</protein>
<evidence type="ECO:0000313" key="1">
    <source>
        <dbReference type="EMBL" id="KAK8866637.1"/>
    </source>
</evidence>
<comment type="caution">
    <text evidence="1">The sequence shown here is derived from an EMBL/GenBank/DDBJ whole genome shotgun (WGS) entry which is preliminary data.</text>
</comment>